<dbReference type="GO" id="GO:0008270">
    <property type="term" value="F:zinc ion binding"/>
    <property type="evidence" value="ECO:0007669"/>
    <property type="project" value="UniProtKB-KW"/>
</dbReference>
<evidence type="ECO:0000256" key="4">
    <source>
        <dbReference type="ARBA" id="ARBA00022771"/>
    </source>
</evidence>
<keyword evidence="8" id="KW-0472">Membrane</keyword>
<sequence>MTSNRPPAQVSSETIDEHENVVVPPNLTPGPDFATASLGSTSQDSDTALLNRSSVSISVGEPLSEDVNGTEWPSLLRPPSSSEAEDYGLFVDYQSHDFPYFNEMSYNLNLPFAWMMQTHQSPSPTQHTLEFETLNPPTPNHGNLVTPEPTDNPEFRRSSIKSHTATESRRRSSDKAADASQSHLAHVCPSFPMLEEDASRSASAEVFGHVSRIPEKAYADVRSFYILERGYDDRSFPHSRLLHSFAELYFEYFDPCLPFLHPVRVERDDLSWILLMAVAAIGSQYSEVRDAPMFTTVFHHLLRKAIQAHAITKRMEISFVQSVLLRDVGLISSGLKLDHAVLQRERSLITSLCRCLSTHAGAPDNEEYTVNQEMDHEWLPWLLAEEVVRLMHCVYTLECFQLILFDQRPLFRLTDFAQRLPCGDAIWRCRTEKSWNEQRHREVINSQPAKLDHFSSNIRIFSLYANERATLDQVQSSLRLGSLFKPELGIDLHDQDVNSNRDRLLASGASLDDITYLDQVIHDAIASKHLPHHAGEQALQDPIVHVISILRDIPLRTIYASVGWQANVPEMQRTREGLKEYLRCNPITARICLWHAAQVYLSMRNHRYPAYYACLSFVIAVTYILLYDQILGETHPQGDLIRLDKLKEKTDADIWARDGESSRVHITGIGILNSTESSRRLLVGAANILRSQRPWRNMSESLADCFAQMSEGRRPRAGW</sequence>
<reference evidence="10" key="1">
    <citation type="submission" date="2021-05" db="EMBL/GenBank/DDBJ databases">
        <authorList>
            <person name="Stam R."/>
        </authorList>
    </citation>
    <scope>NUCLEOTIDE SEQUENCE</scope>
    <source>
        <strain evidence="10">CS162</strain>
    </source>
</reference>
<evidence type="ECO:0000256" key="8">
    <source>
        <dbReference type="SAM" id="Phobius"/>
    </source>
</evidence>
<dbReference type="Proteomes" id="UP000676310">
    <property type="component" value="Unassembled WGS sequence"/>
</dbReference>
<gene>
    <name evidence="10" type="ORF">ALTATR162_LOCUS2530</name>
</gene>
<evidence type="ECO:0000256" key="1">
    <source>
        <dbReference type="ARBA" id="ARBA00004123"/>
    </source>
</evidence>
<organism evidence="10 11">
    <name type="scientific">Alternaria atra</name>
    <dbReference type="NCBI Taxonomy" id="119953"/>
    <lineage>
        <taxon>Eukaryota</taxon>
        <taxon>Fungi</taxon>
        <taxon>Dikarya</taxon>
        <taxon>Ascomycota</taxon>
        <taxon>Pezizomycotina</taxon>
        <taxon>Dothideomycetes</taxon>
        <taxon>Pleosporomycetidae</taxon>
        <taxon>Pleosporales</taxon>
        <taxon>Pleosporineae</taxon>
        <taxon>Pleosporaceae</taxon>
        <taxon>Alternaria</taxon>
        <taxon>Alternaria sect. Ulocladioides</taxon>
    </lineage>
</organism>
<evidence type="ECO:0000313" key="11">
    <source>
        <dbReference type="Proteomes" id="UP000676310"/>
    </source>
</evidence>
<keyword evidence="6" id="KW-0539">Nucleus</keyword>
<feature type="compositionally biased region" description="Polar residues" evidence="7">
    <location>
        <begin position="37"/>
        <end position="57"/>
    </location>
</feature>
<feature type="domain" description="Xylanolytic transcriptional activator regulatory" evidence="9">
    <location>
        <begin position="247"/>
        <end position="468"/>
    </location>
</feature>
<keyword evidence="11" id="KW-1185">Reference proteome</keyword>
<dbReference type="GO" id="GO:0005634">
    <property type="term" value="C:nucleus"/>
    <property type="evidence" value="ECO:0007669"/>
    <property type="project" value="UniProtKB-SubCell"/>
</dbReference>
<keyword evidence="8" id="KW-1133">Transmembrane helix</keyword>
<feature type="transmembrane region" description="Helical" evidence="8">
    <location>
        <begin position="608"/>
        <end position="627"/>
    </location>
</feature>
<dbReference type="OrthoDB" id="654211at2759"/>
<feature type="compositionally biased region" description="Polar residues" evidence="7">
    <location>
        <begin position="1"/>
        <end position="13"/>
    </location>
</feature>
<dbReference type="InterPro" id="IPR051059">
    <property type="entry name" value="VerF-like"/>
</dbReference>
<dbReference type="GO" id="GO:0000981">
    <property type="term" value="F:DNA-binding transcription factor activity, RNA polymerase II-specific"/>
    <property type="evidence" value="ECO:0007669"/>
    <property type="project" value="InterPro"/>
</dbReference>
<dbReference type="GeneID" id="67013986"/>
<evidence type="ECO:0000256" key="2">
    <source>
        <dbReference type="ARBA" id="ARBA00022723"/>
    </source>
</evidence>
<name>A0A8J2HXV4_9PLEO</name>
<keyword evidence="8" id="KW-0812">Transmembrane</keyword>
<dbReference type="Pfam" id="PF04082">
    <property type="entry name" value="Fungal_trans"/>
    <property type="match status" value="1"/>
</dbReference>
<dbReference type="CDD" id="cd12148">
    <property type="entry name" value="fungal_TF_MHR"/>
    <property type="match status" value="1"/>
</dbReference>
<feature type="region of interest" description="Disordered" evidence="7">
    <location>
        <begin position="1"/>
        <end position="81"/>
    </location>
</feature>
<keyword evidence="2" id="KW-0479">Metal-binding</keyword>
<dbReference type="AlphaFoldDB" id="A0A8J2HXV4"/>
<dbReference type="InterPro" id="IPR007219">
    <property type="entry name" value="XnlR_reg_dom"/>
</dbReference>
<dbReference type="PANTHER" id="PTHR40626">
    <property type="entry name" value="MIP31509P"/>
    <property type="match status" value="1"/>
</dbReference>
<protein>
    <recommendedName>
        <fullName evidence="9">Xylanolytic transcriptional activator regulatory domain-containing protein</fullName>
    </recommendedName>
</protein>
<feature type="compositionally biased region" description="Basic and acidic residues" evidence="7">
    <location>
        <begin position="164"/>
        <end position="177"/>
    </location>
</feature>
<dbReference type="RefSeq" id="XP_043166071.1">
    <property type="nucleotide sequence ID" value="XM_043310136.1"/>
</dbReference>
<proteinExistence type="predicted"/>
<dbReference type="PANTHER" id="PTHR40626:SF11">
    <property type="entry name" value="ZINC FINGER PROTEIN YPR022C"/>
    <property type="match status" value="1"/>
</dbReference>
<evidence type="ECO:0000259" key="9">
    <source>
        <dbReference type="Pfam" id="PF04082"/>
    </source>
</evidence>
<feature type="region of interest" description="Disordered" evidence="7">
    <location>
        <begin position="132"/>
        <end position="181"/>
    </location>
</feature>
<evidence type="ECO:0000256" key="5">
    <source>
        <dbReference type="ARBA" id="ARBA00022833"/>
    </source>
</evidence>
<dbReference type="EMBL" id="CAJRGZ010000015">
    <property type="protein sequence ID" value="CAG5150042.1"/>
    <property type="molecule type" value="Genomic_DNA"/>
</dbReference>
<accession>A0A8J2HXV4</accession>
<dbReference type="GO" id="GO:0000978">
    <property type="term" value="F:RNA polymerase II cis-regulatory region sequence-specific DNA binding"/>
    <property type="evidence" value="ECO:0007669"/>
    <property type="project" value="InterPro"/>
</dbReference>
<evidence type="ECO:0000256" key="7">
    <source>
        <dbReference type="SAM" id="MobiDB-lite"/>
    </source>
</evidence>
<keyword evidence="4" id="KW-0863">Zinc-finger</keyword>
<dbReference type="GO" id="GO:0006351">
    <property type="term" value="P:DNA-templated transcription"/>
    <property type="evidence" value="ECO:0007669"/>
    <property type="project" value="InterPro"/>
</dbReference>
<keyword evidence="3" id="KW-0677">Repeat</keyword>
<evidence type="ECO:0000313" key="10">
    <source>
        <dbReference type="EMBL" id="CAG5150042.1"/>
    </source>
</evidence>
<comment type="subcellular location">
    <subcellularLocation>
        <location evidence="1">Nucleus</location>
    </subcellularLocation>
</comment>
<evidence type="ECO:0000256" key="6">
    <source>
        <dbReference type="ARBA" id="ARBA00023242"/>
    </source>
</evidence>
<comment type="caution">
    <text evidence="10">The sequence shown here is derived from an EMBL/GenBank/DDBJ whole genome shotgun (WGS) entry which is preliminary data.</text>
</comment>
<evidence type="ECO:0000256" key="3">
    <source>
        <dbReference type="ARBA" id="ARBA00022737"/>
    </source>
</evidence>
<dbReference type="GO" id="GO:0000785">
    <property type="term" value="C:chromatin"/>
    <property type="evidence" value="ECO:0007669"/>
    <property type="project" value="TreeGrafter"/>
</dbReference>
<keyword evidence="5" id="KW-0862">Zinc</keyword>